<evidence type="ECO:0000259" key="1">
    <source>
        <dbReference type="PROSITE" id="PS50172"/>
    </source>
</evidence>
<proteinExistence type="predicted"/>
<protein>
    <recommendedName>
        <fullName evidence="1">BRCT domain-containing protein</fullName>
    </recommendedName>
</protein>
<evidence type="ECO:0000313" key="3">
    <source>
        <dbReference type="Proteomes" id="UP000762676"/>
    </source>
</evidence>
<feature type="domain" description="BRCT" evidence="1">
    <location>
        <begin position="14"/>
        <end position="104"/>
    </location>
</feature>
<dbReference type="Gene3D" id="3.40.50.10190">
    <property type="entry name" value="BRCT domain"/>
    <property type="match status" value="1"/>
</dbReference>
<dbReference type="InterPro" id="IPR036420">
    <property type="entry name" value="BRCT_dom_sf"/>
</dbReference>
<dbReference type="SUPFAM" id="SSF52113">
    <property type="entry name" value="BRCT domain"/>
    <property type="match status" value="1"/>
</dbReference>
<gene>
    <name evidence="2" type="ORF">ElyMa_002671300</name>
</gene>
<evidence type="ECO:0000313" key="2">
    <source>
        <dbReference type="EMBL" id="GFR94552.1"/>
    </source>
</evidence>
<comment type="caution">
    <text evidence="2">The sequence shown here is derived from an EMBL/GenBank/DDBJ whole genome shotgun (WGS) entry which is preliminary data.</text>
</comment>
<dbReference type="InterPro" id="IPR001357">
    <property type="entry name" value="BRCT_dom"/>
</dbReference>
<keyword evidence="3" id="KW-1185">Reference proteome</keyword>
<organism evidence="2 3">
    <name type="scientific">Elysia marginata</name>
    <dbReference type="NCBI Taxonomy" id="1093978"/>
    <lineage>
        <taxon>Eukaryota</taxon>
        <taxon>Metazoa</taxon>
        <taxon>Spiralia</taxon>
        <taxon>Lophotrochozoa</taxon>
        <taxon>Mollusca</taxon>
        <taxon>Gastropoda</taxon>
        <taxon>Heterobranchia</taxon>
        <taxon>Euthyneura</taxon>
        <taxon>Panpulmonata</taxon>
        <taxon>Sacoglossa</taxon>
        <taxon>Placobranchoidea</taxon>
        <taxon>Plakobranchidae</taxon>
        <taxon>Elysia</taxon>
    </lineage>
</organism>
<sequence length="213" mass="23348">MAEPTDNVVTKAGNAMIFIVPIKFQKRRLEDIKKSLSKKGIQYTDIMSSEVTHVVSECQSLEQVEKYLTKSGQLVSETAIVVSTQWLIDCLKASRIVEIKSSQVLKEVWAYSILLSYGTISSTMMDCCVEGEWITMSSLNAVLLMTSGCLSHSGRSAETSQSLQLFNSPFLWVLAMFDLPHHVLVPPSVVNIVKLGEGGLNCPSAVLITEASS</sequence>
<reference evidence="2 3" key="1">
    <citation type="journal article" date="2021" name="Elife">
        <title>Chloroplast acquisition without the gene transfer in kleptoplastic sea slugs, Plakobranchus ocellatus.</title>
        <authorList>
            <person name="Maeda T."/>
            <person name="Takahashi S."/>
            <person name="Yoshida T."/>
            <person name="Shimamura S."/>
            <person name="Takaki Y."/>
            <person name="Nagai Y."/>
            <person name="Toyoda A."/>
            <person name="Suzuki Y."/>
            <person name="Arimoto A."/>
            <person name="Ishii H."/>
            <person name="Satoh N."/>
            <person name="Nishiyama T."/>
            <person name="Hasebe M."/>
            <person name="Maruyama T."/>
            <person name="Minagawa J."/>
            <person name="Obokata J."/>
            <person name="Shigenobu S."/>
        </authorList>
    </citation>
    <scope>NUCLEOTIDE SEQUENCE [LARGE SCALE GENOMIC DNA]</scope>
</reference>
<dbReference type="AlphaFoldDB" id="A0AAV4H8W4"/>
<dbReference type="EMBL" id="BMAT01005504">
    <property type="protein sequence ID" value="GFR94552.1"/>
    <property type="molecule type" value="Genomic_DNA"/>
</dbReference>
<dbReference type="Proteomes" id="UP000762676">
    <property type="component" value="Unassembled WGS sequence"/>
</dbReference>
<accession>A0AAV4H8W4</accession>
<name>A0AAV4H8W4_9GAST</name>
<dbReference type="PROSITE" id="PS50172">
    <property type="entry name" value="BRCT"/>
    <property type="match status" value="1"/>
</dbReference>